<comment type="caution">
    <text evidence="1">The sequence shown here is derived from an EMBL/GenBank/DDBJ whole genome shotgun (WGS) entry which is preliminary data.</text>
</comment>
<dbReference type="EMBL" id="MHNK01000010">
    <property type="protein sequence ID" value="OGZ43978.1"/>
    <property type="molecule type" value="Genomic_DNA"/>
</dbReference>
<dbReference type="Proteomes" id="UP000177480">
    <property type="component" value="Unassembled WGS sequence"/>
</dbReference>
<gene>
    <name evidence="1" type="ORF">A2719_03385</name>
</gene>
<name>A0A1G2G2E1_9BACT</name>
<evidence type="ECO:0000313" key="2">
    <source>
        <dbReference type="Proteomes" id="UP000177480"/>
    </source>
</evidence>
<reference evidence="1 2" key="1">
    <citation type="journal article" date="2016" name="Nat. Commun.">
        <title>Thousands of microbial genomes shed light on interconnected biogeochemical processes in an aquifer system.</title>
        <authorList>
            <person name="Anantharaman K."/>
            <person name="Brown C.T."/>
            <person name="Hug L.A."/>
            <person name="Sharon I."/>
            <person name="Castelle C.J."/>
            <person name="Probst A.J."/>
            <person name="Thomas B.C."/>
            <person name="Singh A."/>
            <person name="Wilkins M.J."/>
            <person name="Karaoz U."/>
            <person name="Brodie E.L."/>
            <person name="Williams K.H."/>
            <person name="Hubbard S.S."/>
            <person name="Banfield J.F."/>
        </authorList>
    </citation>
    <scope>NUCLEOTIDE SEQUENCE [LARGE SCALE GENOMIC DNA]</scope>
</reference>
<dbReference type="STRING" id="1802114.A2719_03385"/>
<dbReference type="AlphaFoldDB" id="A0A1G2G2E1"/>
<evidence type="ECO:0000313" key="1">
    <source>
        <dbReference type="EMBL" id="OGZ43978.1"/>
    </source>
</evidence>
<proteinExistence type="predicted"/>
<sequence length="91" mass="10754">MSYEKYILRLILEIPLSEFDGDMRMPTRLETSMRVANVHTLREIFTQYQNQAALLSATQVGKKTVRDFVAILMELEKRHGVRFDWLEHPKT</sequence>
<protein>
    <recommendedName>
        <fullName evidence="3">RNA polymerase alpha subunit C-terminal domain-containing protein</fullName>
    </recommendedName>
</protein>
<organism evidence="1 2">
    <name type="scientific">Candidatus Ryanbacteria bacterium RIFCSPHIGHO2_01_FULL_45_22</name>
    <dbReference type="NCBI Taxonomy" id="1802114"/>
    <lineage>
        <taxon>Bacteria</taxon>
        <taxon>Candidatus Ryaniibacteriota</taxon>
    </lineage>
</organism>
<evidence type="ECO:0008006" key="3">
    <source>
        <dbReference type="Google" id="ProtNLM"/>
    </source>
</evidence>
<accession>A0A1G2G2E1</accession>